<accession>A0A7X2ZF46</accession>
<evidence type="ECO:0000256" key="4">
    <source>
        <dbReference type="ARBA" id="ARBA00022801"/>
    </source>
</evidence>
<comment type="caution">
    <text evidence="8">The sequence shown here is derived from an EMBL/GenBank/DDBJ whole genome shotgun (WGS) entry which is preliminary data.</text>
</comment>
<keyword evidence="6" id="KW-1133">Transmembrane helix</keyword>
<dbReference type="Gene3D" id="2.10.109.10">
    <property type="entry name" value="Umud Fragment, subunit A"/>
    <property type="match status" value="1"/>
</dbReference>
<dbReference type="CDD" id="cd06530">
    <property type="entry name" value="S26_SPase_I"/>
    <property type="match status" value="1"/>
</dbReference>
<dbReference type="InterPro" id="IPR019533">
    <property type="entry name" value="Peptidase_S26"/>
</dbReference>
<dbReference type="PANTHER" id="PTHR43390:SF1">
    <property type="entry name" value="CHLOROPLAST PROCESSING PEPTIDASE"/>
    <property type="match status" value="1"/>
</dbReference>
<evidence type="ECO:0000256" key="3">
    <source>
        <dbReference type="ARBA" id="ARBA00022670"/>
    </source>
</evidence>
<dbReference type="GO" id="GO:0005886">
    <property type="term" value="C:plasma membrane"/>
    <property type="evidence" value="ECO:0007669"/>
    <property type="project" value="UniProtKB-SubCell"/>
</dbReference>
<keyword evidence="6" id="KW-0812">Transmembrane</keyword>
<dbReference type="NCBIfam" id="TIGR02227">
    <property type="entry name" value="sigpep_I_bact"/>
    <property type="match status" value="1"/>
</dbReference>
<feature type="active site" evidence="5">
    <location>
        <position position="95"/>
    </location>
</feature>
<dbReference type="PANTHER" id="PTHR43390">
    <property type="entry name" value="SIGNAL PEPTIDASE I"/>
    <property type="match status" value="1"/>
</dbReference>
<evidence type="ECO:0000313" key="8">
    <source>
        <dbReference type="EMBL" id="MUG73783.1"/>
    </source>
</evidence>
<protein>
    <recommendedName>
        <fullName evidence="6">Signal peptidase I</fullName>
        <ecNumber evidence="6">3.4.21.89</ecNumber>
    </recommendedName>
</protein>
<comment type="similarity">
    <text evidence="2 6">Belongs to the peptidase S26 family.</text>
</comment>
<dbReference type="EMBL" id="WNZX01000032">
    <property type="protein sequence ID" value="MUG73783.1"/>
    <property type="molecule type" value="Genomic_DNA"/>
</dbReference>
<dbReference type="InterPro" id="IPR036286">
    <property type="entry name" value="LexA/Signal_pep-like_sf"/>
</dbReference>
<dbReference type="PROSITE" id="PS00501">
    <property type="entry name" value="SPASE_I_1"/>
    <property type="match status" value="1"/>
</dbReference>
<dbReference type="PRINTS" id="PR00727">
    <property type="entry name" value="LEADERPTASE"/>
</dbReference>
<keyword evidence="9" id="KW-1185">Reference proteome</keyword>
<dbReference type="InterPro" id="IPR000223">
    <property type="entry name" value="Pept_S26A_signal_pept_1"/>
</dbReference>
<proteinExistence type="inferred from homology"/>
<evidence type="ECO:0000259" key="7">
    <source>
        <dbReference type="Pfam" id="PF10502"/>
    </source>
</evidence>
<organism evidence="8 9">
    <name type="scientific">Paenibacillus validus</name>
    <dbReference type="NCBI Taxonomy" id="44253"/>
    <lineage>
        <taxon>Bacteria</taxon>
        <taxon>Bacillati</taxon>
        <taxon>Bacillota</taxon>
        <taxon>Bacilli</taxon>
        <taxon>Bacillales</taxon>
        <taxon>Paenibacillaceae</taxon>
        <taxon>Paenibacillus</taxon>
    </lineage>
</organism>
<evidence type="ECO:0000256" key="1">
    <source>
        <dbReference type="ARBA" id="ARBA00004401"/>
    </source>
</evidence>
<feature type="active site" evidence="5">
    <location>
        <position position="49"/>
    </location>
</feature>
<comment type="subcellular location">
    <subcellularLocation>
        <location evidence="1">Cell membrane</location>
        <topology evidence="1">Single-pass type II membrane protein</topology>
    </subcellularLocation>
    <subcellularLocation>
        <location evidence="6">Membrane</location>
        <topology evidence="6">Single-pass type II membrane protein</topology>
    </subcellularLocation>
</comment>
<dbReference type="GO" id="GO:0004252">
    <property type="term" value="F:serine-type endopeptidase activity"/>
    <property type="evidence" value="ECO:0007669"/>
    <property type="project" value="InterPro"/>
</dbReference>
<keyword evidence="4 6" id="KW-0378">Hydrolase</keyword>
<reference evidence="8 9" key="1">
    <citation type="submission" date="2019-11" db="EMBL/GenBank/DDBJ databases">
        <title>Draft genome sequences of five Paenibacillus species of dairy origin.</title>
        <authorList>
            <person name="Olajide A.M."/>
            <person name="Chen S."/>
            <person name="Lapointe G."/>
        </authorList>
    </citation>
    <scope>NUCLEOTIDE SEQUENCE [LARGE SCALE GENOMIC DNA]</scope>
    <source>
        <strain evidence="8 9">2CS3</strain>
    </source>
</reference>
<feature type="domain" description="Peptidase S26" evidence="7">
    <location>
        <begin position="18"/>
        <end position="178"/>
    </location>
</feature>
<dbReference type="GO" id="GO:0006465">
    <property type="term" value="P:signal peptide processing"/>
    <property type="evidence" value="ECO:0007669"/>
    <property type="project" value="InterPro"/>
</dbReference>
<dbReference type="EC" id="3.4.21.89" evidence="6"/>
<dbReference type="GO" id="GO:0009003">
    <property type="term" value="F:signal peptidase activity"/>
    <property type="evidence" value="ECO:0007669"/>
    <property type="project" value="UniProtKB-EC"/>
</dbReference>
<dbReference type="Pfam" id="PF10502">
    <property type="entry name" value="Peptidase_S26"/>
    <property type="match status" value="1"/>
</dbReference>
<evidence type="ECO:0000256" key="6">
    <source>
        <dbReference type="RuleBase" id="RU362042"/>
    </source>
</evidence>
<comment type="catalytic activity">
    <reaction evidence="6">
        <text>Cleavage of hydrophobic, N-terminal signal or leader sequences from secreted and periplasmic proteins.</text>
        <dbReference type="EC" id="3.4.21.89"/>
    </reaction>
</comment>
<keyword evidence="3 6" id="KW-0645">Protease</keyword>
<gene>
    <name evidence="8" type="primary">lepB</name>
    <name evidence="8" type="ORF">GNP93_24550</name>
</gene>
<dbReference type="Proteomes" id="UP000450917">
    <property type="component" value="Unassembled WGS sequence"/>
</dbReference>
<dbReference type="InterPro" id="IPR019756">
    <property type="entry name" value="Pept_S26A_signal_pept_1_Ser-AS"/>
</dbReference>
<name>A0A7X2ZF46_9BACL</name>
<dbReference type="SUPFAM" id="SSF51306">
    <property type="entry name" value="LexA/Signal peptidase"/>
    <property type="match status" value="1"/>
</dbReference>
<evidence type="ECO:0000256" key="5">
    <source>
        <dbReference type="PIRSR" id="PIRSR600223-1"/>
    </source>
</evidence>
<evidence type="ECO:0000313" key="9">
    <source>
        <dbReference type="Proteomes" id="UP000450917"/>
    </source>
</evidence>
<sequence>MSDESAETHTGQGWPREMWEWFKMMAVALILVVLVHQYLFHVSAVRGNSMQPTLEEGEWLFINKTLRYAGSLQRGDIVVLREPADAEEGPTYLVKRVVAVAGDEVHIRRGKLYVNGKEADEPYTETSIQDGRFEPLTVADGYVFVMGDNRRRYASNDSRSFGAVPLSLVEGRAEWIVWPIRQWRNL</sequence>
<feature type="transmembrane region" description="Helical" evidence="6">
    <location>
        <begin position="21"/>
        <end position="40"/>
    </location>
</feature>
<evidence type="ECO:0000256" key="2">
    <source>
        <dbReference type="ARBA" id="ARBA00009370"/>
    </source>
</evidence>
<dbReference type="AlphaFoldDB" id="A0A7X2ZF46"/>
<keyword evidence="6" id="KW-0472">Membrane</keyword>